<reference evidence="4" key="1">
    <citation type="submission" date="2019-01" db="EMBL/GenBank/DDBJ databases">
        <title>Genomic signatures and co-occurrence patterns of the ultra-small Saccharimodia (Patescibacteria phylum) suggest a symbiotic lifestyle.</title>
        <authorList>
            <person name="Lemos L."/>
            <person name="Medeiros J."/>
            <person name="Andreote F."/>
            <person name="Fernandes G."/>
            <person name="Varani A."/>
            <person name="Oliveira G."/>
            <person name="Pylro V."/>
        </authorList>
    </citation>
    <scope>NUCLEOTIDE SEQUENCE [LARGE SCALE GENOMIC DNA]</scope>
    <source>
        <strain evidence="4">AMD01</strain>
    </source>
</reference>
<dbReference type="PANTHER" id="PTHR36306:SF1">
    <property type="entry name" value="ALPHA-AMYLASE-RELATED"/>
    <property type="match status" value="1"/>
</dbReference>
<dbReference type="Pfam" id="PF03065">
    <property type="entry name" value="Glyco_hydro_57"/>
    <property type="match status" value="1"/>
</dbReference>
<keyword evidence="2" id="KW-0119">Carbohydrate metabolism</keyword>
<protein>
    <submittedName>
        <fullName evidence="4">Alpha-amylase</fullName>
    </submittedName>
</protein>
<evidence type="ECO:0000313" key="4">
    <source>
        <dbReference type="EMBL" id="RWZ78110.1"/>
    </source>
</evidence>
<proteinExistence type="inferred from homology"/>
<accession>A0A4Q0AGJ6</accession>
<dbReference type="InterPro" id="IPR011330">
    <property type="entry name" value="Glyco_hydro/deAcase_b/a-brl"/>
</dbReference>
<dbReference type="CDD" id="cd10795">
    <property type="entry name" value="GH57N_MJA1_like"/>
    <property type="match status" value="1"/>
</dbReference>
<evidence type="ECO:0000313" key="5">
    <source>
        <dbReference type="Proteomes" id="UP000289269"/>
    </source>
</evidence>
<feature type="domain" description="Glycoside hydrolase family 57 N-terminal" evidence="3">
    <location>
        <begin position="10"/>
        <end position="304"/>
    </location>
</feature>
<evidence type="ECO:0000256" key="1">
    <source>
        <dbReference type="ARBA" id="ARBA00006821"/>
    </source>
</evidence>
<sequence>MIAGRQRAIVLYLHVHQPYRLRPYSVFDAGHLRDYFDEPDEDARHNNRQVLNKVADKSYLPTNAILLELLNRHPDFALSLSITGTVLEQLRDWRPDALESFAALVRTGRVELVAETYYHSLAFFYSRFEFEKQVRMHRELLLELFGVRPQVFRNTELMYNNDLAYWADHAGYKGILAEGWDPILAWRSPNFVYRPAYTDNIRLLMKNYRLSDDLAFRFSNQNWQQWPLTAEKYSGWINSLDPAQTNVNLFMDYETFGEHQWAQSGILDFLKHFPEEFLKTPGNSFMTLSQAVETFQPVDSIDTPYTTTWADTERDMSAWTGNSLQQEAFRLLYAMENRVLTSGDHGLIKDWRRLQTSDHAYYMCTKWFRDGDVHAYFSPYDSPYDAFIYFINVLKDIELRLRRHEVAAAEAG</sequence>
<evidence type="ECO:0000256" key="2">
    <source>
        <dbReference type="ARBA" id="ARBA00023277"/>
    </source>
</evidence>
<dbReference type="AlphaFoldDB" id="A0A4Q0AGJ6"/>
<dbReference type="InterPro" id="IPR004300">
    <property type="entry name" value="Glyco_hydro_57_N"/>
</dbReference>
<dbReference type="Proteomes" id="UP000289269">
    <property type="component" value="Unassembled WGS sequence"/>
</dbReference>
<comment type="caution">
    <text evidence="4">The sequence shown here is derived from an EMBL/GenBank/DDBJ whole genome shotgun (WGS) entry which is preliminary data.</text>
</comment>
<organism evidence="4 5">
    <name type="scientific">Candidatus Chaera renei</name>
    <dbReference type="NCBI Taxonomy" id="2506947"/>
    <lineage>
        <taxon>Bacteria</taxon>
        <taxon>Candidatus Saccharimonadota</taxon>
        <taxon>Candidatus Saccharimonadia</taxon>
        <taxon>Candidatus Saccharimonadales</taxon>
        <taxon>Candidatus Saccharimonadaceae</taxon>
        <taxon>Candidatus Chaera</taxon>
    </lineage>
</organism>
<dbReference type="InterPro" id="IPR052046">
    <property type="entry name" value="GH57_Enzymes"/>
</dbReference>
<keyword evidence="5" id="KW-1185">Reference proteome</keyword>
<dbReference type="Gene3D" id="3.20.110.20">
    <property type="match status" value="1"/>
</dbReference>
<name>A0A4Q0AGJ6_9BACT</name>
<dbReference type="EMBL" id="SCKW01000032">
    <property type="protein sequence ID" value="RWZ78110.1"/>
    <property type="molecule type" value="Genomic_DNA"/>
</dbReference>
<evidence type="ECO:0000259" key="3">
    <source>
        <dbReference type="Pfam" id="PF03065"/>
    </source>
</evidence>
<dbReference type="PANTHER" id="PTHR36306">
    <property type="entry name" value="ALPHA-AMYLASE-RELATED-RELATED"/>
    <property type="match status" value="1"/>
</dbReference>
<dbReference type="SUPFAM" id="SSF88713">
    <property type="entry name" value="Glycoside hydrolase/deacetylase"/>
    <property type="match status" value="1"/>
</dbReference>
<gene>
    <name evidence="4" type="ORF">EOT04_02855</name>
</gene>
<dbReference type="GO" id="GO:0003824">
    <property type="term" value="F:catalytic activity"/>
    <property type="evidence" value="ECO:0007669"/>
    <property type="project" value="InterPro"/>
</dbReference>
<dbReference type="GO" id="GO:0005975">
    <property type="term" value="P:carbohydrate metabolic process"/>
    <property type="evidence" value="ECO:0007669"/>
    <property type="project" value="InterPro"/>
</dbReference>
<comment type="similarity">
    <text evidence="1">Belongs to the glycosyl hydrolase 57 family.</text>
</comment>